<accession>A0A1Y1ZUI1</accession>
<dbReference type="OrthoDB" id="3219396at2759"/>
<dbReference type="EMBL" id="MCOG01000356">
    <property type="protein sequence ID" value="ORY13874.1"/>
    <property type="molecule type" value="Genomic_DNA"/>
</dbReference>
<dbReference type="InterPro" id="IPR036047">
    <property type="entry name" value="F-box-like_dom_sf"/>
</dbReference>
<feature type="compositionally biased region" description="Basic and acidic residues" evidence="1">
    <location>
        <begin position="467"/>
        <end position="490"/>
    </location>
</feature>
<organism evidence="3 4">
    <name type="scientific">Neocallimastix californiae</name>
    <dbReference type="NCBI Taxonomy" id="1754190"/>
    <lineage>
        <taxon>Eukaryota</taxon>
        <taxon>Fungi</taxon>
        <taxon>Fungi incertae sedis</taxon>
        <taxon>Chytridiomycota</taxon>
        <taxon>Chytridiomycota incertae sedis</taxon>
        <taxon>Neocallimastigomycetes</taxon>
        <taxon>Neocallimastigales</taxon>
        <taxon>Neocallimastigaceae</taxon>
        <taxon>Neocallimastix</taxon>
    </lineage>
</organism>
<feature type="compositionally biased region" description="Acidic residues" evidence="1">
    <location>
        <begin position="456"/>
        <end position="466"/>
    </location>
</feature>
<feature type="region of interest" description="Disordered" evidence="1">
    <location>
        <begin position="451"/>
        <end position="506"/>
    </location>
</feature>
<dbReference type="Pfam" id="PF00646">
    <property type="entry name" value="F-box"/>
    <property type="match status" value="1"/>
</dbReference>
<proteinExistence type="predicted"/>
<evidence type="ECO:0000313" key="3">
    <source>
        <dbReference type="EMBL" id="ORY13874.1"/>
    </source>
</evidence>
<reference evidence="3 4" key="1">
    <citation type="submission" date="2016-08" db="EMBL/GenBank/DDBJ databases">
        <title>A Parts List for Fungal Cellulosomes Revealed by Comparative Genomics.</title>
        <authorList>
            <consortium name="DOE Joint Genome Institute"/>
            <person name="Haitjema C.H."/>
            <person name="Gilmore S.P."/>
            <person name="Henske J.K."/>
            <person name="Solomon K.V."/>
            <person name="De Groot R."/>
            <person name="Kuo A."/>
            <person name="Mondo S.J."/>
            <person name="Salamov A.A."/>
            <person name="Labutti K."/>
            <person name="Zhao Z."/>
            <person name="Chiniquy J."/>
            <person name="Barry K."/>
            <person name="Brewer H.M."/>
            <person name="Purvine S.O."/>
            <person name="Wright A.T."/>
            <person name="Boxma B."/>
            <person name="Van Alen T."/>
            <person name="Hackstein J.H."/>
            <person name="Baker S.E."/>
            <person name="Grigoriev I.V."/>
            <person name="O'Malley M.A."/>
        </authorList>
    </citation>
    <scope>NUCLEOTIDE SEQUENCE [LARGE SCALE GENOMIC DNA]</scope>
    <source>
        <strain evidence="3 4">G1</strain>
    </source>
</reference>
<feature type="region of interest" description="Disordered" evidence="1">
    <location>
        <begin position="41"/>
        <end position="71"/>
    </location>
</feature>
<dbReference type="AlphaFoldDB" id="A0A1Y1ZUI1"/>
<dbReference type="CDD" id="cd09917">
    <property type="entry name" value="F-box_SF"/>
    <property type="match status" value="1"/>
</dbReference>
<comment type="caution">
    <text evidence="3">The sequence shown here is derived from an EMBL/GenBank/DDBJ whole genome shotgun (WGS) entry which is preliminary data.</text>
</comment>
<sequence>MDINNQSSISHEIPKTCWNIKKFNNNDPSISSVIVPTTDNRQNSADFPSLKEASSKLNKKNESKNKKKVAPPFLRNKSKKSLLTDVKVLKINNLNLNYQEYCSPIKKEFNYSRSFIDATKSNNEKKEEDLSKAVVPYSPYSNYHNMFMPPPYSSLYQYWWKIPRCGFDIMNGEYGDDCNSHLKKLIDIVQGNDTSSSSNNHNEQELQNMINIIKTLNLKFCDMSKSNYDTSLYANSHTISKIKIKDIPPPHTKNHFKTKSKLVKLESIIPKKEPEIIIDKIEHLEDIFKIFQGIKVTNGPSSKYTILMHLLFYLTPRELCLMSRVCKSWRKELLNSKYSVDLWWNIWMNIVWVGKAQKEKEGYDKYLERSKSLNELSSLSSSRESLTSLSSISLSNFKSSNSNESLKLSKKLMFPWYHTITRAERKRGTKVWVEKAVEEYRKTEVRGIEIISNSSSDEESSSESDEDSPKYQRPEGRGKLTSEEKNESRTQYKLMGSKPKTKKPWTREKGISKEWLFHNDLL</sequence>
<name>A0A1Y1ZUI1_9FUNG</name>
<keyword evidence="4" id="KW-1185">Reference proteome</keyword>
<protein>
    <recommendedName>
        <fullName evidence="2">F-box domain-containing protein</fullName>
    </recommendedName>
</protein>
<dbReference type="SUPFAM" id="SSF81383">
    <property type="entry name" value="F-box domain"/>
    <property type="match status" value="1"/>
</dbReference>
<feature type="domain" description="F-box" evidence="2">
    <location>
        <begin position="306"/>
        <end position="331"/>
    </location>
</feature>
<gene>
    <name evidence="3" type="ORF">LY90DRAFT_677672</name>
</gene>
<evidence type="ECO:0000313" key="4">
    <source>
        <dbReference type="Proteomes" id="UP000193920"/>
    </source>
</evidence>
<evidence type="ECO:0000256" key="1">
    <source>
        <dbReference type="SAM" id="MobiDB-lite"/>
    </source>
</evidence>
<dbReference type="InterPro" id="IPR001810">
    <property type="entry name" value="F-box_dom"/>
</dbReference>
<dbReference type="Proteomes" id="UP000193920">
    <property type="component" value="Unassembled WGS sequence"/>
</dbReference>
<evidence type="ECO:0000259" key="2">
    <source>
        <dbReference type="Pfam" id="PF00646"/>
    </source>
</evidence>